<dbReference type="Gene3D" id="3.40.50.2000">
    <property type="entry name" value="Glycogen Phosphorylase B"/>
    <property type="match status" value="2"/>
</dbReference>
<dbReference type="EMBL" id="CP036271">
    <property type="protein sequence ID" value="QDT55392.1"/>
    <property type="molecule type" value="Genomic_DNA"/>
</dbReference>
<evidence type="ECO:0000313" key="4">
    <source>
        <dbReference type="Proteomes" id="UP000315700"/>
    </source>
</evidence>
<keyword evidence="3" id="KW-0328">Glycosyltransferase</keyword>
<dbReference type="Proteomes" id="UP000315700">
    <property type="component" value="Chromosome"/>
</dbReference>
<organism evidence="3 4">
    <name type="scientific">Caulifigura coniformis</name>
    <dbReference type="NCBI Taxonomy" id="2527983"/>
    <lineage>
        <taxon>Bacteria</taxon>
        <taxon>Pseudomonadati</taxon>
        <taxon>Planctomycetota</taxon>
        <taxon>Planctomycetia</taxon>
        <taxon>Planctomycetales</taxon>
        <taxon>Planctomycetaceae</taxon>
        <taxon>Caulifigura</taxon>
    </lineage>
</organism>
<protein>
    <submittedName>
        <fullName evidence="3">Teichuronic acid biosynthesis glycosyltransferase TuaC</fullName>
        <ecNumber evidence="3">2.4.-.-</ecNumber>
    </submittedName>
</protein>
<dbReference type="SUPFAM" id="SSF53756">
    <property type="entry name" value="UDP-Glycosyltransferase/glycogen phosphorylase"/>
    <property type="match status" value="1"/>
</dbReference>
<feature type="domain" description="Glycosyltransferase subfamily 4-like N-terminal" evidence="2">
    <location>
        <begin position="21"/>
        <end position="195"/>
    </location>
</feature>
<reference evidence="3 4" key="1">
    <citation type="submission" date="2019-02" db="EMBL/GenBank/DDBJ databases">
        <title>Deep-cultivation of Planctomycetes and their phenomic and genomic characterization uncovers novel biology.</title>
        <authorList>
            <person name="Wiegand S."/>
            <person name="Jogler M."/>
            <person name="Boedeker C."/>
            <person name="Pinto D."/>
            <person name="Vollmers J."/>
            <person name="Rivas-Marin E."/>
            <person name="Kohn T."/>
            <person name="Peeters S.H."/>
            <person name="Heuer A."/>
            <person name="Rast P."/>
            <person name="Oberbeckmann S."/>
            <person name="Bunk B."/>
            <person name="Jeske O."/>
            <person name="Meyerdierks A."/>
            <person name="Storesund J.E."/>
            <person name="Kallscheuer N."/>
            <person name="Luecker S."/>
            <person name="Lage O.M."/>
            <person name="Pohl T."/>
            <person name="Merkel B.J."/>
            <person name="Hornburger P."/>
            <person name="Mueller R.-W."/>
            <person name="Bruemmer F."/>
            <person name="Labrenz M."/>
            <person name="Spormann A.M."/>
            <person name="Op den Camp H."/>
            <person name="Overmann J."/>
            <person name="Amann R."/>
            <person name="Jetten M.S.M."/>
            <person name="Mascher T."/>
            <person name="Medema M.H."/>
            <person name="Devos D.P."/>
            <person name="Kaster A.-K."/>
            <person name="Ovreas L."/>
            <person name="Rohde M."/>
            <person name="Galperin M.Y."/>
            <person name="Jogler C."/>
        </authorList>
    </citation>
    <scope>NUCLEOTIDE SEQUENCE [LARGE SCALE GENOMIC DNA]</scope>
    <source>
        <strain evidence="3 4">Pan44</strain>
    </source>
</reference>
<keyword evidence="4" id="KW-1185">Reference proteome</keyword>
<dbReference type="EC" id="2.4.-.-" evidence="3"/>
<dbReference type="PANTHER" id="PTHR45947:SF15">
    <property type="entry name" value="TEICHURONIC ACID BIOSYNTHESIS GLYCOSYLTRANSFERASE TUAC-RELATED"/>
    <property type="match status" value="1"/>
</dbReference>
<dbReference type="AlphaFoldDB" id="A0A517SGZ8"/>
<dbReference type="Pfam" id="PF13439">
    <property type="entry name" value="Glyco_transf_4"/>
    <property type="match status" value="1"/>
</dbReference>
<accession>A0A517SGZ8</accession>
<dbReference type="KEGG" id="ccos:Pan44_34350"/>
<evidence type="ECO:0000313" key="3">
    <source>
        <dbReference type="EMBL" id="QDT55392.1"/>
    </source>
</evidence>
<dbReference type="InterPro" id="IPR028098">
    <property type="entry name" value="Glyco_trans_4-like_N"/>
</dbReference>
<keyword evidence="3" id="KW-0808">Transferase</keyword>
<sequence>MNLLFLSMTFPDAVNRARGSYNLAMCRALAKEHCVQVCSPRPWPEMVRAKMRGKSFEPGPDVQDAGLTASYPCYWYLPKVTQKQSGRLLWQCSRRTVETLAKRSKPDVVLSYWAHPDGEAGLRAARSTGAAAAVIVGGTDALILPHRPGRGPYVRRVLTESETVLTVSEGLRNAVLDLGASPERVHVMYQGVDPDVFHPGDQRAARGSLSLPSSRPVLLWVGRMVEIKRLDLLLDACRLLRLSDVDFDLYLVGSGELRETTEARIQQLGLADAVHCVGAVPYQQTAQWYRAADLTVMCSDSEGLPNVLRESLACGTPFVSTDVGSIREIADSSYAILTRKGDAGELAEAIGAALRGQLRQAAQRYQARSWDDCAAEVTRILGRSTGTAQAAYQLEAVG</sequence>
<dbReference type="InParanoid" id="A0A517SGZ8"/>
<gene>
    <name evidence="3" type="primary">tuaC_2</name>
    <name evidence="3" type="ORF">Pan44_34350</name>
</gene>
<dbReference type="InterPro" id="IPR050194">
    <property type="entry name" value="Glycosyltransferase_grp1"/>
</dbReference>
<dbReference type="InterPro" id="IPR001296">
    <property type="entry name" value="Glyco_trans_1"/>
</dbReference>
<dbReference type="GO" id="GO:0016757">
    <property type="term" value="F:glycosyltransferase activity"/>
    <property type="evidence" value="ECO:0007669"/>
    <property type="project" value="UniProtKB-KW"/>
</dbReference>
<dbReference type="Pfam" id="PF00534">
    <property type="entry name" value="Glycos_transf_1"/>
    <property type="match status" value="1"/>
</dbReference>
<name>A0A517SGZ8_9PLAN</name>
<proteinExistence type="predicted"/>
<evidence type="ECO:0000259" key="1">
    <source>
        <dbReference type="Pfam" id="PF00534"/>
    </source>
</evidence>
<evidence type="ECO:0000259" key="2">
    <source>
        <dbReference type="Pfam" id="PF13439"/>
    </source>
</evidence>
<dbReference type="PANTHER" id="PTHR45947">
    <property type="entry name" value="SULFOQUINOVOSYL TRANSFERASE SQD2"/>
    <property type="match status" value="1"/>
</dbReference>
<dbReference type="RefSeq" id="WP_197453395.1">
    <property type="nucleotide sequence ID" value="NZ_CP036271.1"/>
</dbReference>
<feature type="domain" description="Glycosyl transferase family 1" evidence="1">
    <location>
        <begin position="202"/>
        <end position="369"/>
    </location>
</feature>